<protein>
    <recommendedName>
        <fullName evidence="3">histidine kinase</fullName>
        <ecNumber evidence="3">2.7.13.3</ecNumber>
    </recommendedName>
</protein>
<dbReference type="Gene3D" id="1.10.287.130">
    <property type="match status" value="1"/>
</dbReference>
<dbReference type="InterPro" id="IPR003661">
    <property type="entry name" value="HisK_dim/P_dom"/>
</dbReference>
<evidence type="ECO:0000256" key="5">
    <source>
        <dbReference type="ARBA" id="ARBA00022679"/>
    </source>
</evidence>
<dbReference type="AlphaFoldDB" id="A0A437L0H5"/>
<keyword evidence="13" id="KW-1185">Reference proteome</keyword>
<comment type="subcellular location">
    <subcellularLocation>
        <location evidence="2">Membrane</location>
    </subcellularLocation>
</comment>
<dbReference type="InterPro" id="IPR050428">
    <property type="entry name" value="TCS_sensor_his_kinase"/>
</dbReference>
<sequence length="444" mass="52029">MKIKSQLIIFNLITRLLVILVFWLVLPILVQKVVYKKIDKSLVEKKQKFLEHLDKEEINDFILRNDTTETYASFSTLHSEFLQLSRKPTDFHQNKTVFVDEYRIIEGEQDNYRILRYQFLYEKTAYELEIGNSLGEIQDLTFIIKLFVLVVLIIILVVTFVMDTFYIEYLLKPFYKIIDTKIRRVNEPDTFDHTPINSTSSDFRELDTVLNQMMNRISELFKMEKQFIANVSHELLTPIALLQNKFENLIQNESLNDNAVDKIASSLRTLDMLKKVINNLLLISRIENHQYESNEKVNLQELLDDLCEDLTDRIDEKKIDLKMNLQHQFEFIGNKTLIHILLYNLMVNAIKYNKENGSIVVTDGFDETDYFLSISDTGIGMNENQVSHIFNRFTRINANEDGNGLGLAIVRSIALFHQIKIEVNSKLGEGTIFLLHFPVKENFY</sequence>
<dbReference type="GO" id="GO:0000155">
    <property type="term" value="F:phosphorelay sensor kinase activity"/>
    <property type="evidence" value="ECO:0007669"/>
    <property type="project" value="InterPro"/>
</dbReference>
<comment type="catalytic activity">
    <reaction evidence="1">
        <text>ATP + protein L-histidine = ADP + protein N-phospho-L-histidine.</text>
        <dbReference type="EC" id="2.7.13.3"/>
    </reaction>
</comment>
<dbReference type="PRINTS" id="PR00344">
    <property type="entry name" value="BCTRLSENSOR"/>
</dbReference>
<keyword evidence="6 10" id="KW-0812">Transmembrane</keyword>
<dbReference type="Gene3D" id="3.30.565.10">
    <property type="entry name" value="Histidine kinase-like ATPase, C-terminal domain"/>
    <property type="match status" value="1"/>
</dbReference>
<dbReference type="RefSeq" id="WP_128193680.1">
    <property type="nucleotide sequence ID" value="NZ_SACJ01000002.1"/>
</dbReference>
<evidence type="ECO:0000256" key="2">
    <source>
        <dbReference type="ARBA" id="ARBA00004370"/>
    </source>
</evidence>
<evidence type="ECO:0000313" key="13">
    <source>
        <dbReference type="Proteomes" id="UP000285211"/>
    </source>
</evidence>
<evidence type="ECO:0000256" key="4">
    <source>
        <dbReference type="ARBA" id="ARBA00022553"/>
    </source>
</evidence>
<feature type="domain" description="Histidine kinase" evidence="11">
    <location>
        <begin position="230"/>
        <end position="441"/>
    </location>
</feature>
<feature type="transmembrane region" description="Helical" evidence="10">
    <location>
        <begin position="142"/>
        <end position="167"/>
    </location>
</feature>
<dbReference type="Pfam" id="PF02518">
    <property type="entry name" value="HATPase_c"/>
    <property type="match status" value="1"/>
</dbReference>
<dbReference type="Proteomes" id="UP000285211">
    <property type="component" value="Unassembled WGS sequence"/>
</dbReference>
<keyword evidence="7 12" id="KW-0418">Kinase</keyword>
<evidence type="ECO:0000256" key="9">
    <source>
        <dbReference type="ARBA" id="ARBA00023136"/>
    </source>
</evidence>
<evidence type="ECO:0000256" key="6">
    <source>
        <dbReference type="ARBA" id="ARBA00022692"/>
    </source>
</evidence>
<evidence type="ECO:0000256" key="7">
    <source>
        <dbReference type="ARBA" id="ARBA00022777"/>
    </source>
</evidence>
<dbReference type="GO" id="GO:0005886">
    <property type="term" value="C:plasma membrane"/>
    <property type="evidence" value="ECO:0007669"/>
    <property type="project" value="TreeGrafter"/>
</dbReference>
<accession>A0A437L0H5</accession>
<keyword evidence="5" id="KW-0808">Transferase</keyword>
<proteinExistence type="predicted"/>
<evidence type="ECO:0000256" key="8">
    <source>
        <dbReference type="ARBA" id="ARBA00022989"/>
    </source>
</evidence>
<dbReference type="InterPro" id="IPR003594">
    <property type="entry name" value="HATPase_dom"/>
</dbReference>
<dbReference type="PROSITE" id="PS50109">
    <property type="entry name" value="HIS_KIN"/>
    <property type="match status" value="1"/>
</dbReference>
<organism evidence="12 13">
    <name type="scientific">Flavobacterium sufflavum</name>
    <dbReference type="NCBI Taxonomy" id="1921138"/>
    <lineage>
        <taxon>Bacteria</taxon>
        <taxon>Pseudomonadati</taxon>
        <taxon>Bacteroidota</taxon>
        <taxon>Flavobacteriia</taxon>
        <taxon>Flavobacteriales</taxon>
        <taxon>Flavobacteriaceae</taxon>
        <taxon>Flavobacterium</taxon>
    </lineage>
</organism>
<gene>
    <name evidence="12" type="ORF">EOD40_04375</name>
</gene>
<keyword evidence="9 10" id="KW-0472">Membrane</keyword>
<dbReference type="Pfam" id="PF00512">
    <property type="entry name" value="HisKA"/>
    <property type="match status" value="1"/>
</dbReference>
<feature type="transmembrane region" description="Helical" evidence="10">
    <location>
        <begin position="7"/>
        <end position="30"/>
    </location>
</feature>
<reference evidence="12 13" key="1">
    <citation type="submission" date="2019-01" db="EMBL/GenBank/DDBJ databases">
        <authorList>
            <person name="Chen W.-M."/>
        </authorList>
    </citation>
    <scope>NUCLEOTIDE SEQUENCE [LARGE SCALE GENOMIC DNA]</scope>
    <source>
        <strain evidence="12 13">BBQ-12</strain>
    </source>
</reference>
<dbReference type="OrthoDB" id="1522504at2"/>
<dbReference type="CDD" id="cd00082">
    <property type="entry name" value="HisKA"/>
    <property type="match status" value="1"/>
</dbReference>
<dbReference type="SMART" id="SM00388">
    <property type="entry name" value="HisKA"/>
    <property type="match status" value="1"/>
</dbReference>
<dbReference type="SUPFAM" id="SSF47384">
    <property type="entry name" value="Homodimeric domain of signal transducing histidine kinase"/>
    <property type="match status" value="1"/>
</dbReference>
<dbReference type="InterPro" id="IPR005467">
    <property type="entry name" value="His_kinase_dom"/>
</dbReference>
<keyword evidence="8 10" id="KW-1133">Transmembrane helix</keyword>
<evidence type="ECO:0000256" key="10">
    <source>
        <dbReference type="SAM" id="Phobius"/>
    </source>
</evidence>
<dbReference type="EMBL" id="SACJ01000002">
    <property type="protein sequence ID" value="RVT78478.1"/>
    <property type="molecule type" value="Genomic_DNA"/>
</dbReference>
<name>A0A437L0H5_9FLAO</name>
<dbReference type="InterPro" id="IPR036097">
    <property type="entry name" value="HisK_dim/P_sf"/>
</dbReference>
<evidence type="ECO:0000259" key="11">
    <source>
        <dbReference type="PROSITE" id="PS50109"/>
    </source>
</evidence>
<dbReference type="PANTHER" id="PTHR45436">
    <property type="entry name" value="SENSOR HISTIDINE KINASE YKOH"/>
    <property type="match status" value="1"/>
</dbReference>
<evidence type="ECO:0000256" key="1">
    <source>
        <dbReference type="ARBA" id="ARBA00000085"/>
    </source>
</evidence>
<dbReference type="SUPFAM" id="SSF55874">
    <property type="entry name" value="ATPase domain of HSP90 chaperone/DNA topoisomerase II/histidine kinase"/>
    <property type="match status" value="1"/>
</dbReference>
<evidence type="ECO:0000313" key="12">
    <source>
        <dbReference type="EMBL" id="RVT78478.1"/>
    </source>
</evidence>
<keyword evidence="4" id="KW-0597">Phosphoprotein</keyword>
<dbReference type="InterPro" id="IPR036890">
    <property type="entry name" value="HATPase_C_sf"/>
</dbReference>
<dbReference type="PANTHER" id="PTHR45436:SF5">
    <property type="entry name" value="SENSOR HISTIDINE KINASE TRCS"/>
    <property type="match status" value="1"/>
</dbReference>
<dbReference type="EC" id="2.7.13.3" evidence="3"/>
<dbReference type="InterPro" id="IPR004358">
    <property type="entry name" value="Sig_transdc_His_kin-like_C"/>
</dbReference>
<comment type="caution">
    <text evidence="12">The sequence shown here is derived from an EMBL/GenBank/DDBJ whole genome shotgun (WGS) entry which is preliminary data.</text>
</comment>
<evidence type="ECO:0000256" key="3">
    <source>
        <dbReference type="ARBA" id="ARBA00012438"/>
    </source>
</evidence>
<dbReference type="SMART" id="SM00387">
    <property type="entry name" value="HATPase_c"/>
    <property type="match status" value="1"/>
</dbReference>